<dbReference type="InterPro" id="IPR036397">
    <property type="entry name" value="RNaseH_sf"/>
</dbReference>
<dbReference type="Pfam" id="PF17917">
    <property type="entry name" value="RT_RNaseH"/>
    <property type="match status" value="1"/>
</dbReference>
<name>A0A151T5P0_CAJCA</name>
<dbReference type="Gene3D" id="3.30.420.10">
    <property type="entry name" value="Ribonuclease H-like superfamily/Ribonuclease H"/>
    <property type="match status" value="2"/>
</dbReference>
<keyword evidence="2" id="KW-0548">Nucleotidyltransferase</keyword>
<reference evidence="8 9" key="1">
    <citation type="journal article" date="2012" name="Nat. Biotechnol.">
        <title>Draft genome sequence of pigeonpea (Cajanus cajan), an orphan legume crop of resource-poor farmers.</title>
        <authorList>
            <person name="Varshney R.K."/>
            <person name="Chen W."/>
            <person name="Li Y."/>
            <person name="Bharti A.K."/>
            <person name="Saxena R.K."/>
            <person name="Schlueter J.A."/>
            <person name="Donoghue M.T."/>
            <person name="Azam S."/>
            <person name="Fan G."/>
            <person name="Whaley A.M."/>
            <person name="Farmer A.D."/>
            <person name="Sheridan J."/>
            <person name="Iwata A."/>
            <person name="Tuteja R."/>
            <person name="Penmetsa R.V."/>
            <person name="Wu W."/>
            <person name="Upadhyaya H.D."/>
            <person name="Yang S.P."/>
            <person name="Shah T."/>
            <person name="Saxena K.B."/>
            <person name="Michael T."/>
            <person name="McCombie W.R."/>
            <person name="Yang B."/>
            <person name="Zhang G."/>
            <person name="Yang H."/>
            <person name="Wang J."/>
            <person name="Spillane C."/>
            <person name="Cook D.R."/>
            <person name="May G.D."/>
            <person name="Xu X."/>
            <person name="Jackson S.A."/>
        </authorList>
    </citation>
    <scope>NUCLEOTIDE SEQUENCE [LARGE SCALE GENOMIC DNA]</scope>
    <source>
        <strain evidence="9">cv. Asha</strain>
    </source>
</reference>
<keyword evidence="9" id="KW-1185">Reference proteome</keyword>
<dbReference type="PANTHER" id="PTHR48475">
    <property type="entry name" value="RIBONUCLEASE H"/>
    <property type="match status" value="1"/>
</dbReference>
<dbReference type="InterPro" id="IPR002156">
    <property type="entry name" value="RNaseH_domain"/>
</dbReference>
<dbReference type="AlphaFoldDB" id="A0A151T5P0"/>
<evidence type="ECO:0000256" key="3">
    <source>
        <dbReference type="ARBA" id="ARBA00022722"/>
    </source>
</evidence>
<gene>
    <name evidence="8" type="ORF">KK1_016872</name>
</gene>
<dbReference type="Gene3D" id="1.10.340.70">
    <property type="match status" value="1"/>
</dbReference>
<dbReference type="CDD" id="cd09279">
    <property type="entry name" value="RNase_HI_like"/>
    <property type="match status" value="1"/>
</dbReference>
<dbReference type="InterPro" id="IPR041588">
    <property type="entry name" value="Integrase_H2C2"/>
</dbReference>
<dbReference type="SUPFAM" id="SSF53098">
    <property type="entry name" value="Ribonuclease H-like"/>
    <property type="match status" value="2"/>
</dbReference>
<feature type="domain" description="Integrase catalytic" evidence="7">
    <location>
        <begin position="300"/>
        <end position="453"/>
    </location>
</feature>
<dbReference type="InterPro" id="IPR043128">
    <property type="entry name" value="Rev_trsase/Diguanyl_cyclase"/>
</dbReference>
<dbReference type="InterPro" id="IPR001584">
    <property type="entry name" value="Integrase_cat-core"/>
</dbReference>
<keyword evidence="6" id="KW-0695">RNA-directed DNA polymerase</keyword>
<keyword evidence="5" id="KW-0378">Hydrolase</keyword>
<keyword evidence="4" id="KW-0255">Endonuclease</keyword>
<organism evidence="8 9">
    <name type="scientific">Cajanus cajan</name>
    <name type="common">Pigeon pea</name>
    <name type="synonym">Cajanus indicus</name>
    <dbReference type="NCBI Taxonomy" id="3821"/>
    <lineage>
        <taxon>Eukaryota</taxon>
        <taxon>Viridiplantae</taxon>
        <taxon>Streptophyta</taxon>
        <taxon>Embryophyta</taxon>
        <taxon>Tracheophyta</taxon>
        <taxon>Spermatophyta</taxon>
        <taxon>Magnoliopsida</taxon>
        <taxon>eudicotyledons</taxon>
        <taxon>Gunneridae</taxon>
        <taxon>Pentapetalae</taxon>
        <taxon>rosids</taxon>
        <taxon>fabids</taxon>
        <taxon>Fabales</taxon>
        <taxon>Fabaceae</taxon>
        <taxon>Papilionoideae</taxon>
        <taxon>50 kb inversion clade</taxon>
        <taxon>NPAAA clade</taxon>
        <taxon>indigoferoid/millettioid clade</taxon>
        <taxon>Phaseoleae</taxon>
        <taxon>Cajanus</taxon>
    </lineage>
</organism>
<proteinExistence type="predicted"/>
<dbReference type="InterPro" id="IPR043502">
    <property type="entry name" value="DNA/RNA_pol_sf"/>
</dbReference>
<dbReference type="GO" id="GO:0004523">
    <property type="term" value="F:RNA-DNA hybrid ribonuclease activity"/>
    <property type="evidence" value="ECO:0007669"/>
    <property type="project" value="InterPro"/>
</dbReference>
<evidence type="ECO:0000259" key="7">
    <source>
        <dbReference type="PROSITE" id="PS50994"/>
    </source>
</evidence>
<dbReference type="InterPro" id="IPR012337">
    <property type="entry name" value="RNaseH-like_sf"/>
</dbReference>
<keyword evidence="1" id="KW-0808">Transferase</keyword>
<dbReference type="GO" id="GO:0003676">
    <property type="term" value="F:nucleic acid binding"/>
    <property type="evidence" value="ECO:0007669"/>
    <property type="project" value="InterPro"/>
</dbReference>
<evidence type="ECO:0000256" key="1">
    <source>
        <dbReference type="ARBA" id="ARBA00022679"/>
    </source>
</evidence>
<evidence type="ECO:0000256" key="4">
    <source>
        <dbReference type="ARBA" id="ARBA00022759"/>
    </source>
</evidence>
<dbReference type="GO" id="GO:0003964">
    <property type="term" value="F:RNA-directed DNA polymerase activity"/>
    <property type="evidence" value="ECO:0007669"/>
    <property type="project" value="UniProtKB-KW"/>
</dbReference>
<dbReference type="GO" id="GO:0015074">
    <property type="term" value="P:DNA integration"/>
    <property type="evidence" value="ECO:0007669"/>
    <property type="project" value="InterPro"/>
</dbReference>
<evidence type="ECO:0000256" key="6">
    <source>
        <dbReference type="ARBA" id="ARBA00022918"/>
    </source>
</evidence>
<keyword evidence="3" id="KW-0540">Nuclease</keyword>
<evidence type="ECO:0000256" key="5">
    <source>
        <dbReference type="ARBA" id="ARBA00022801"/>
    </source>
</evidence>
<evidence type="ECO:0000313" key="8">
    <source>
        <dbReference type="EMBL" id="KYP62340.1"/>
    </source>
</evidence>
<dbReference type="Proteomes" id="UP000075243">
    <property type="component" value="Chromosome 8"/>
</dbReference>
<dbReference type="PROSITE" id="PS50994">
    <property type="entry name" value="INTEGRASE"/>
    <property type="match status" value="1"/>
</dbReference>
<dbReference type="Gene3D" id="3.30.70.270">
    <property type="match status" value="1"/>
</dbReference>
<dbReference type="InterPro" id="IPR041373">
    <property type="entry name" value="RT_RNaseH"/>
</dbReference>
<evidence type="ECO:0000313" key="9">
    <source>
        <dbReference type="Proteomes" id="UP000075243"/>
    </source>
</evidence>
<dbReference type="EMBL" id="CM003610">
    <property type="protein sequence ID" value="KYP62340.1"/>
    <property type="molecule type" value="Genomic_DNA"/>
</dbReference>
<dbReference type="Gramene" id="C.cajan_16390.t">
    <property type="protein sequence ID" value="C.cajan_16390.t"/>
    <property type="gene ID" value="C.cajan_16390"/>
</dbReference>
<protein>
    <recommendedName>
        <fullName evidence="7">Integrase catalytic domain-containing protein</fullName>
    </recommendedName>
</protein>
<dbReference type="Pfam" id="PF17921">
    <property type="entry name" value="Integrase_H2C2"/>
    <property type="match status" value="1"/>
</dbReference>
<dbReference type="PANTHER" id="PTHR48475:SF2">
    <property type="entry name" value="RIBONUCLEASE H"/>
    <property type="match status" value="1"/>
</dbReference>
<evidence type="ECO:0000256" key="2">
    <source>
        <dbReference type="ARBA" id="ARBA00022695"/>
    </source>
</evidence>
<dbReference type="SUPFAM" id="SSF56672">
    <property type="entry name" value="DNA/RNA polymerases"/>
    <property type="match status" value="1"/>
</dbReference>
<sequence length="453" mass="50714">MVVKLADTPSHVADLAEVFHALRRHRMRLNPDKCLFGVSGDKFLGFMLSSRGIEANPDKCQAIIDIGSPSNLKEVQKLAGRLTALSRFLPYAERRYQLLEKVALGLIYAARRLRQYFQSHIVVVRTDCPIAKVLRKQELVDRMMAWSIELSEFDIRFEPRGAIKSQSLADFINELSPLGRFEDSTWTMHVDGSSNDQGSGAGLILESPSGITLEQSLRFGFRASNNQAEYEALLAGMRLAAEMGVTKITCWTDSKISNQFQEIQVKHTPRGSNERADQLARLASSRKPGQLRSTIHLELQDCMPVDGAPKSWMTDILNFIVNGSEPTDPIESRKLRTQAVRYEIHEGICGSHSGGRTLATKVLRAGYYWPTLKSDCTEFVKKCVQFQKHGTLIHSSTFNTFLESLAIRHRFTSVEHPQSNGQAEAANKVILTELKKRLGSAKGAWAEKLPEVL</sequence>
<dbReference type="Pfam" id="PF13456">
    <property type="entry name" value="RVT_3"/>
    <property type="match status" value="1"/>
</dbReference>
<accession>A0A151T5P0</accession>